<dbReference type="OrthoDB" id="10253919at2759"/>
<reference evidence="1 2" key="1">
    <citation type="journal article" date="2018" name="Evol. Lett.">
        <title>Horizontal gene cluster transfer increased hallucinogenic mushroom diversity.</title>
        <authorList>
            <person name="Reynolds H.T."/>
            <person name="Vijayakumar V."/>
            <person name="Gluck-Thaler E."/>
            <person name="Korotkin H.B."/>
            <person name="Matheny P.B."/>
            <person name="Slot J.C."/>
        </authorList>
    </citation>
    <scope>NUCLEOTIDE SEQUENCE [LARGE SCALE GENOMIC DNA]</scope>
    <source>
        <strain evidence="1 2">2631</strain>
    </source>
</reference>
<sequence>MSLKYHDAPGFVDDLTEANKKLWHAQFLMIGFPFGLTSDFHLNRSETISSFMLTSRVTPKLEPQFYDATKVFEKEPQSDAKITWIAFPKRVKIANPNDRKRWKAADADRNVQDEYCEWSIKRDNSGKMLKVVFCNEGPEYYEFLGEHQPETLVDLYRKLNPGFDINSQDLFHKEGGKLVYNPLNKWNNRTDTGSIMHLIQPANTLGAEIDLGALATVLRKRADGTPITDPDELVRCGKYGNPDRNSDPHIGAEVNTIARSGAMVTIKNPVGLYIDNINWGQIETPDGDDPSKWWKWTRGREGTYMRAEFEVPEDKPYVLGDLLVKGIPLDFGGQLADYISISLTGHASDMDGKNQIKPRLCSDPPPNPSAASEVNISNSKQFTRHV</sequence>
<organism evidence="1 2">
    <name type="scientific">Psilocybe cyanescens</name>
    <dbReference type="NCBI Taxonomy" id="93625"/>
    <lineage>
        <taxon>Eukaryota</taxon>
        <taxon>Fungi</taxon>
        <taxon>Dikarya</taxon>
        <taxon>Basidiomycota</taxon>
        <taxon>Agaricomycotina</taxon>
        <taxon>Agaricomycetes</taxon>
        <taxon>Agaricomycetidae</taxon>
        <taxon>Agaricales</taxon>
        <taxon>Agaricineae</taxon>
        <taxon>Strophariaceae</taxon>
        <taxon>Psilocybe</taxon>
    </lineage>
</organism>
<protein>
    <submittedName>
        <fullName evidence="1">Uncharacterized protein</fullName>
    </submittedName>
</protein>
<comment type="caution">
    <text evidence="1">The sequence shown here is derived from an EMBL/GenBank/DDBJ whole genome shotgun (WGS) entry which is preliminary data.</text>
</comment>
<gene>
    <name evidence="1" type="ORF">CVT25_000785</name>
</gene>
<dbReference type="Proteomes" id="UP000283269">
    <property type="component" value="Unassembled WGS sequence"/>
</dbReference>
<dbReference type="AlphaFoldDB" id="A0A409XY79"/>
<name>A0A409XY79_PSICY</name>
<dbReference type="EMBL" id="NHYD01000027">
    <property type="protein sequence ID" value="PPQ95706.1"/>
    <property type="molecule type" value="Genomic_DNA"/>
</dbReference>
<evidence type="ECO:0000313" key="2">
    <source>
        <dbReference type="Proteomes" id="UP000283269"/>
    </source>
</evidence>
<proteinExistence type="predicted"/>
<accession>A0A409XY79</accession>
<dbReference type="InParanoid" id="A0A409XY79"/>
<evidence type="ECO:0000313" key="1">
    <source>
        <dbReference type="EMBL" id="PPQ95706.1"/>
    </source>
</evidence>
<keyword evidence="2" id="KW-1185">Reference proteome</keyword>